<dbReference type="InterPro" id="IPR001107">
    <property type="entry name" value="Band_7"/>
</dbReference>
<gene>
    <name evidence="2" type="ORF">SAMN04488522_1021079</name>
</gene>
<protein>
    <submittedName>
        <fullName evidence="2">SPFH domain / Band 7 family protein</fullName>
    </submittedName>
</protein>
<dbReference type="Pfam" id="PF01145">
    <property type="entry name" value="Band_7"/>
    <property type="match status" value="1"/>
</dbReference>
<evidence type="ECO:0000313" key="3">
    <source>
        <dbReference type="Proteomes" id="UP000184287"/>
    </source>
</evidence>
<feature type="domain" description="Band 7" evidence="1">
    <location>
        <begin position="21"/>
        <end position="168"/>
    </location>
</feature>
<dbReference type="AlphaFoldDB" id="A0A1M5B8K9"/>
<dbReference type="Proteomes" id="UP000184287">
    <property type="component" value="Unassembled WGS sequence"/>
</dbReference>
<evidence type="ECO:0000313" key="2">
    <source>
        <dbReference type="EMBL" id="SHF38891.1"/>
    </source>
</evidence>
<name>A0A1M5B8K9_9SPHI</name>
<proteinExistence type="predicted"/>
<dbReference type="STRING" id="288992.SAMN04488522_1021079"/>
<evidence type="ECO:0000259" key="1">
    <source>
        <dbReference type="Pfam" id="PF01145"/>
    </source>
</evidence>
<reference evidence="3" key="1">
    <citation type="submission" date="2016-11" db="EMBL/GenBank/DDBJ databases">
        <authorList>
            <person name="Varghese N."/>
            <person name="Submissions S."/>
        </authorList>
    </citation>
    <scope>NUCLEOTIDE SEQUENCE [LARGE SCALE GENOMIC DNA]</scope>
    <source>
        <strain evidence="3">DSM 16990</strain>
    </source>
</reference>
<organism evidence="2 3">
    <name type="scientific">Pedobacter caeni</name>
    <dbReference type="NCBI Taxonomy" id="288992"/>
    <lineage>
        <taxon>Bacteria</taxon>
        <taxon>Pseudomonadati</taxon>
        <taxon>Bacteroidota</taxon>
        <taxon>Sphingobacteriia</taxon>
        <taxon>Sphingobacteriales</taxon>
        <taxon>Sphingobacteriaceae</taxon>
        <taxon>Pedobacter</taxon>
    </lineage>
</organism>
<sequence>MSYLFIMLIVGVAIVAAGIVRVPPNSILIIERFGKFQKAVVHGTHFRIPLIEQVSGFVSTLPGIDTLKVSAATETAEVIHLTLSLDWEILNTAAETVARVFYLYRDGAKRKAMLSEFVKRKVADFFFNRSKLIVGSDYDALSIDLKLQMERYMKDMGYKLMRLQIKDLYQD</sequence>
<dbReference type="OrthoDB" id="9809197at2"/>
<dbReference type="RefSeq" id="WP_084528796.1">
    <property type="nucleotide sequence ID" value="NZ_FQUQ01000002.1"/>
</dbReference>
<accession>A0A1M5B8K9</accession>
<keyword evidence="3" id="KW-1185">Reference proteome</keyword>
<dbReference type="EMBL" id="FQUQ01000002">
    <property type="protein sequence ID" value="SHF38891.1"/>
    <property type="molecule type" value="Genomic_DNA"/>
</dbReference>